<feature type="domain" description="N6 adenine-specific DNA methyltransferase N-terminal" evidence="9">
    <location>
        <begin position="6"/>
        <end position="137"/>
    </location>
</feature>
<evidence type="ECO:0000256" key="5">
    <source>
        <dbReference type="ARBA" id="ARBA00022691"/>
    </source>
</evidence>
<dbReference type="Pfam" id="PF02384">
    <property type="entry name" value="N6_Mtase"/>
    <property type="match status" value="1"/>
</dbReference>
<comment type="catalytic activity">
    <reaction evidence="7">
        <text>a 2'-deoxyadenosine in DNA + S-adenosyl-L-methionine = an N(6)-methyl-2'-deoxyadenosine in DNA + S-adenosyl-L-homocysteine + H(+)</text>
        <dbReference type="Rhea" id="RHEA:15197"/>
        <dbReference type="Rhea" id="RHEA-COMP:12418"/>
        <dbReference type="Rhea" id="RHEA-COMP:12419"/>
        <dbReference type="ChEBI" id="CHEBI:15378"/>
        <dbReference type="ChEBI" id="CHEBI:57856"/>
        <dbReference type="ChEBI" id="CHEBI:59789"/>
        <dbReference type="ChEBI" id="CHEBI:90615"/>
        <dbReference type="ChEBI" id="CHEBI:90616"/>
        <dbReference type="EC" id="2.1.1.72"/>
    </reaction>
</comment>
<dbReference type="RefSeq" id="WP_013882025.1">
    <property type="nucleotide sequence ID" value="NC_015670.1"/>
</dbReference>
<dbReference type="HOGENOM" id="CLU_013049_0_2_7"/>
<dbReference type="GO" id="GO:0008170">
    <property type="term" value="F:N-methyltransferase activity"/>
    <property type="evidence" value="ECO:0007669"/>
    <property type="project" value="InterPro"/>
</dbReference>
<keyword evidence="5" id="KW-0949">S-adenosyl-L-methionine</keyword>
<evidence type="ECO:0000256" key="1">
    <source>
        <dbReference type="ARBA" id="ARBA00006594"/>
    </source>
</evidence>
<dbReference type="PRINTS" id="PR00507">
    <property type="entry name" value="N12N6MTFRASE"/>
</dbReference>
<keyword evidence="4 10" id="KW-0808">Transferase</keyword>
<feature type="domain" description="DNA methylase adenine-specific" evidence="8">
    <location>
        <begin position="171"/>
        <end position="488"/>
    </location>
</feature>
<keyword evidence="10" id="KW-0614">Plasmid</keyword>
<dbReference type="PANTHER" id="PTHR42933">
    <property type="entry name" value="SLR6095 PROTEIN"/>
    <property type="match status" value="1"/>
</dbReference>
<evidence type="ECO:0000313" key="10">
    <source>
        <dbReference type="EMBL" id="CCB80918.1"/>
    </source>
</evidence>
<name>F8KUI3_HELBC</name>
<dbReference type="InterPro" id="IPR003356">
    <property type="entry name" value="DNA_methylase_A-5"/>
</dbReference>
<proteinExistence type="inferred from homology"/>
<sequence length="649" mass="73218">MNKQELASAIWDSCNKMRGKIEANEYKDILLGFIFYKYLCDRLLEEAKKAGISPENRKEALCLDDKNPNYGRLQFKLGYFITHDHLFDTLLEKGSTLQIQDIANALTDFDNHVKSKTEDEDKPKDNDKPLLKSIFNDLRKSLDKLGDPKAQANHVKDLLQNIDKIPSQSKTYDVLGFVYEFLIAQFASSAGKKAGEFYTPAEVSVLMSEIIASFFKGKNKQEITLYDSACGSGSLLLHMRHILAEKYALIDTNGLKYKAQELVTSTCNLTKMNLIMRGINARNIDVRNADTLKEDWPRGEDNQALRVDVCVSNPPYSAHWENTACTSDPRYKEFGIAPQTKADFAFLLHDLYHLKPDGIMAIVLPHGVLFRGNEEGKIRQALLEKGKIDAIIGLPPNLFFGTGIPTIIMVLKHTREGRDVFIIDASDECVKEGNKNALQARHIRKIADTLEKRQDVPHFARKVPLEEIKANNYVLNIPSYISAKEEEKDDLNALILGGIPKIEIAQIQELEDFNATHKLFSPIPNREGYYQAIEGDPLEILNTHAPIKAFKQNFKTHFANFKDLCKQKFLSSVENLQTCPVLVAMENLRIDLLQRFTTLKYLDKYEALQILEDLGGVCLTDMETIQLEGLDTITQTQPIGGGGGWNSPS</sequence>
<dbReference type="eggNOG" id="COG0286">
    <property type="taxonomic scope" value="Bacteria"/>
</dbReference>
<dbReference type="GO" id="GO:0003677">
    <property type="term" value="F:DNA binding"/>
    <property type="evidence" value="ECO:0007669"/>
    <property type="project" value="InterPro"/>
</dbReference>
<dbReference type="InterPro" id="IPR029063">
    <property type="entry name" value="SAM-dependent_MTases_sf"/>
</dbReference>
<dbReference type="EC" id="2.1.1.72" evidence="2"/>
<dbReference type="InterPro" id="IPR051537">
    <property type="entry name" value="DNA_Adenine_Mtase"/>
</dbReference>
<evidence type="ECO:0000259" key="8">
    <source>
        <dbReference type="Pfam" id="PF02384"/>
    </source>
</evidence>
<geneLocation type="plasmid" evidence="10 11">
    <name>phbz1</name>
</geneLocation>
<evidence type="ECO:0000256" key="3">
    <source>
        <dbReference type="ARBA" id="ARBA00022603"/>
    </source>
</evidence>
<keyword evidence="6" id="KW-0680">Restriction system</keyword>
<dbReference type="Pfam" id="PF12161">
    <property type="entry name" value="HsdM_N"/>
    <property type="match status" value="1"/>
</dbReference>
<dbReference type="Gene3D" id="3.40.50.150">
    <property type="entry name" value="Vaccinia Virus protein VP39"/>
    <property type="match status" value="1"/>
</dbReference>
<dbReference type="InterPro" id="IPR002052">
    <property type="entry name" value="DNA_methylase_N6_adenine_CS"/>
</dbReference>
<gene>
    <name evidence="10" type="ordered locus">HBZC1_p0380</name>
</gene>
<dbReference type="EMBL" id="FR871758">
    <property type="protein sequence ID" value="CCB80918.1"/>
    <property type="molecule type" value="Genomic_DNA"/>
</dbReference>
<reference evidence="10 11" key="1">
    <citation type="journal article" date="2011" name="J. Bacteriol.">
        <title>Genome sequence of Helicobacter bizzozeronii strain CIII-1, an isolate from human gastric mucosa.</title>
        <authorList>
            <person name="Schott T."/>
            <person name="Rossi M."/>
            <person name="Hanninen M.L."/>
        </authorList>
    </citation>
    <scope>NUCLEOTIDE SEQUENCE [LARGE SCALE GENOMIC DNA]</scope>
    <source>
        <strain evidence="10 11">CIII-1</strain>
    </source>
</reference>
<dbReference type="PANTHER" id="PTHR42933:SF1">
    <property type="entry name" value="SITE-SPECIFIC DNA-METHYLTRANSFERASE (ADENINE-SPECIFIC)"/>
    <property type="match status" value="1"/>
</dbReference>
<dbReference type="InterPro" id="IPR004546">
    <property type="entry name" value="Restrct_endonuc_T1M"/>
</dbReference>
<dbReference type="NCBIfam" id="TIGR00497">
    <property type="entry name" value="hsdM"/>
    <property type="match status" value="1"/>
</dbReference>
<dbReference type="KEGG" id="hbi:HBZC1_p0380"/>
<keyword evidence="3 10" id="KW-0489">Methyltransferase</keyword>
<dbReference type="GO" id="GO:0009007">
    <property type="term" value="F:site-specific DNA-methyltransferase (adenine-specific) activity"/>
    <property type="evidence" value="ECO:0007669"/>
    <property type="project" value="UniProtKB-EC"/>
</dbReference>
<dbReference type="Proteomes" id="UP000008387">
    <property type="component" value="Plasmid phbz1"/>
</dbReference>
<dbReference type="GO" id="GO:0009307">
    <property type="term" value="P:DNA restriction-modification system"/>
    <property type="evidence" value="ECO:0007669"/>
    <property type="project" value="UniProtKB-KW"/>
</dbReference>
<dbReference type="AlphaFoldDB" id="F8KUI3"/>
<evidence type="ECO:0000256" key="4">
    <source>
        <dbReference type="ARBA" id="ARBA00022679"/>
    </source>
</evidence>
<dbReference type="REBASE" id="36676">
    <property type="entry name" value="M.HbiCORF380P"/>
</dbReference>
<organism evidence="10 11">
    <name type="scientific">Helicobacter bizzozeronii (strain CIII-1)</name>
    <dbReference type="NCBI Taxonomy" id="1002804"/>
    <lineage>
        <taxon>Bacteria</taxon>
        <taxon>Pseudomonadati</taxon>
        <taxon>Campylobacterota</taxon>
        <taxon>Epsilonproteobacteria</taxon>
        <taxon>Campylobacterales</taxon>
        <taxon>Helicobacteraceae</taxon>
        <taxon>Helicobacter</taxon>
    </lineage>
</organism>
<protein>
    <recommendedName>
        <fullName evidence="2">site-specific DNA-methyltransferase (adenine-specific)</fullName>
        <ecNumber evidence="2">2.1.1.72</ecNumber>
    </recommendedName>
</protein>
<evidence type="ECO:0000313" key="11">
    <source>
        <dbReference type="Proteomes" id="UP000008387"/>
    </source>
</evidence>
<dbReference type="InterPro" id="IPR022749">
    <property type="entry name" value="D12N6_MeTrfase_N"/>
</dbReference>
<evidence type="ECO:0000259" key="9">
    <source>
        <dbReference type="Pfam" id="PF12161"/>
    </source>
</evidence>
<dbReference type="PROSITE" id="PS00092">
    <property type="entry name" value="N6_MTASE"/>
    <property type="match status" value="1"/>
</dbReference>
<evidence type="ECO:0000256" key="2">
    <source>
        <dbReference type="ARBA" id="ARBA00011900"/>
    </source>
</evidence>
<keyword evidence="11" id="KW-1185">Reference proteome</keyword>
<dbReference type="Gene3D" id="1.20.1260.30">
    <property type="match status" value="1"/>
</dbReference>
<dbReference type="InterPro" id="IPR038333">
    <property type="entry name" value="T1MK-like_N_sf"/>
</dbReference>
<dbReference type="GO" id="GO:0032259">
    <property type="term" value="P:methylation"/>
    <property type="evidence" value="ECO:0007669"/>
    <property type="project" value="UniProtKB-KW"/>
</dbReference>
<comment type="similarity">
    <text evidence="1">Belongs to the N(4)/N(6)-methyltransferase family.</text>
</comment>
<dbReference type="SUPFAM" id="SSF53335">
    <property type="entry name" value="S-adenosyl-L-methionine-dependent methyltransferases"/>
    <property type="match status" value="1"/>
</dbReference>
<evidence type="ECO:0000256" key="6">
    <source>
        <dbReference type="ARBA" id="ARBA00022747"/>
    </source>
</evidence>
<accession>F8KUI3</accession>
<evidence type="ECO:0000256" key="7">
    <source>
        <dbReference type="ARBA" id="ARBA00047942"/>
    </source>
</evidence>